<dbReference type="PANTHER" id="PTHR30036">
    <property type="entry name" value="D-XYLOSE-BINDING PERIPLASMIC PROTEIN"/>
    <property type="match status" value="1"/>
</dbReference>
<evidence type="ECO:0000256" key="5">
    <source>
        <dbReference type="ARBA" id="ARBA00022764"/>
    </source>
</evidence>
<proteinExistence type="predicted"/>
<comment type="caution">
    <text evidence="10">The sequence shown here is derived from an EMBL/GenBank/DDBJ whole genome shotgun (WGS) entry which is preliminary data.</text>
</comment>
<name>A0A949WWS0_9CLOT</name>
<keyword evidence="4 8" id="KW-0732">Signal</keyword>
<evidence type="ECO:0000256" key="7">
    <source>
        <dbReference type="ARBA" id="ARBA00071234"/>
    </source>
</evidence>
<dbReference type="PANTHER" id="PTHR30036:SF1">
    <property type="entry name" value="D-XYLOSE-BINDING PERIPLASMIC PROTEIN"/>
    <property type="match status" value="1"/>
</dbReference>
<evidence type="ECO:0000259" key="9">
    <source>
        <dbReference type="Pfam" id="PF13407"/>
    </source>
</evidence>
<feature type="chain" id="PRO_5039022838" description="D-xylose-binding periplasmic protein" evidence="8">
    <location>
        <begin position="22"/>
        <end position="356"/>
    </location>
</feature>
<keyword evidence="3" id="KW-0762">Sugar transport</keyword>
<keyword evidence="11" id="KW-1185">Reference proteome</keyword>
<evidence type="ECO:0000256" key="2">
    <source>
        <dbReference type="ARBA" id="ARBA00022448"/>
    </source>
</evidence>
<accession>A0A949WWS0</accession>
<dbReference type="Proteomes" id="UP000694308">
    <property type="component" value="Unassembled WGS sequence"/>
</dbReference>
<dbReference type="GO" id="GO:0030288">
    <property type="term" value="C:outer membrane-bounded periplasmic space"/>
    <property type="evidence" value="ECO:0007669"/>
    <property type="project" value="TreeGrafter"/>
</dbReference>
<dbReference type="RefSeq" id="WP_218322193.1">
    <property type="nucleotide sequence ID" value="NZ_JAEEGC010000111.1"/>
</dbReference>
<comment type="subcellular location">
    <subcellularLocation>
        <location evidence="1">Periplasm</location>
    </subcellularLocation>
</comment>
<dbReference type="PROSITE" id="PS51257">
    <property type="entry name" value="PROKAR_LIPOPROTEIN"/>
    <property type="match status" value="1"/>
</dbReference>
<sequence>MLSKKLIKLMCIGAISIFAFTSFVGCSSKGESGSASTKKKVKIGLSIDDLRLERWQHDRDLFTAAAKELGAEVIVQSANGDDTTQYSQAENLISQGVDVLVIIPHNGQTMAPIVEEAHKSKIKVLAYDRLITNCDLDNYISFDNVKVGELQAKAIVDKVPKGNYFMMGGSPTDNNAKLFRQGQMNIVKPLVDKGDIKIVGDQWAKDWLPEEALKIMENALTANNNKIDAVVASNDSTAGGAIQALAAQKLDGKVAISGQDADLAGCQRVVEGKQTMTVYKPIKDLATKAADLSVKMARGEEVSTNGSVNNGKKDVKSLLLTPVSVTADNMKDTVIKDGFHKLEEVYKNVPKDKWPK</sequence>
<organism evidence="10 11">
    <name type="scientific">Clostridium thailandense</name>
    <dbReference type="NCBI Taxonomy" id="2794346"/>
    <lineage>
        <taxon>Bacteria</taxon>
        <taxon>Bacillati</taxon>
        <taxon>Bacillota</taxon>
        <taxon>Clostridia</taxon>
        <taxon>Eubacteriales</taxon>
        <taxon>Clostridiaceae</taxon>
        <taxon>Clostridium</taxon>
    </lineage>
</organism>
<evidence type="ECO:0000313" key="11">
    <source>
        <dbReference type="Proteomes" id="UP000694308"/>
    </source>
</evidence>
<dbReference type="InterPro" id="IPR013456">
    <property type="entry name" value="XylF"/>
</dbReference>
<evidence type="ECO:0000313" key="10">
    <source>
        <dbReference type="EMBL" id="MBV7275137.1"/>
    </source>
</evidence>
<feature type="signal peptide" evidence="8">
    <location>
        <begin position="1"/>
        <end position="21"/>
    </location>
</feature>
<evidence type="ECO:0000256" key="6">
    <source>
        <dbReference type="ARBA" id="ARBA00054884"/>
    </source>
</evidence>
<keyword evidence="2" id="KW-0813">Transport</keyword>
<keyword evidence="5" id="KW-0574">Periplasm</keyword>
<reference evidence="10" key="1">
    <citation type="submission" date="2020-12" db="EMBL/GenBank/DDBJ databases">
        <title>Clostridium thailandense sp. nov., a novel acetogenic bacterium isolated from peat land soil in Thailand.</title>
        <authorList>
            <person name="Chaikitkaew S."/>
            <person name="Birkeland N.K."/>
        </authorList>
    </citation>
    <scope>NUCLEOTIDE SEQUENCE</scope>
    <source>
        <strain evidence="10">PL3</strain>
    </source>
</reference>
<evidence type="ECO:0000256" key="1">
    <source>
        <dbReference type="ARBA" id="ARBA00004418"/>
    </source>
</evidence>
<feature type="domain" description="Periplasmic binding protein" evidence="9">
    <location>
        <begin position="55"/>
        <end position="301"/>
    </location>
</feature>
<dbReference type="CDD" id="cd19991">
    <property type="entry name" value="PBP1_ABC_xylose_binding"/>
    <property type="match status" value="1"/>
</dbReference>
<dbReference type="FunFam" id="3.40.50.2300:FF:000078">
    <property type="entry name" value="D-xylose ABC transporter substrate-binding protein"/>
    <property type="match status" value="1"/>
</dbReference>
<evidence type="ECO:0000256" key="8">
    <source>
        <dbReference type="SAM" id="SignalP"/>
    </source>
</evidence>
<evidence type="ECO:0000256" key="4">
    <source>
        <dbReference type="ARBA" id="ARBA00022729"/>
    </source>
</evidence>
<gene>
    <name evidence="10" type="primary">xylF</name>
    <name evidence="10" type="ORF">I6U48_19745</name>
</gene>
<dbReference type="NCBIfam" id="NF007680">
    <property type="entry name" value="PRK10355.1"/>
    <property type="match status" value="1"/>
</dbReference>
<dbReference type="EMBL" id="JAEEGC010000111">
    <property type="protein sequence ID" value="MBV7275137.1"/>
    <property type="molecule type" value="Genomic_DNA"/>
</dbReference>
<dbReference type="GO" id="GO:0048029">
    <property type="term" value="F:monosaccharide binding"/>
    <property type="evidence" value="ECO:0007669"/>
    <property type="project" value="InterPro"/>
</dbReference>
<protein>
    <recommendedName>
        <fullName evidence="7">D-xylose-binding periplasmic protein</fullName>
    </recommendedName>
</protein>
<dbReference type="InterPro" id="IPR025997">
    <property type="entry name" value="SBP_2_dom"/>
</dbReference>
<dbReference type="InterPro" id="IPR050555">
    <property type="entry name" value="Bact_Solute-Bind_Prot2"/>
</dbReference>
<evidence type="ECO:0000256" key="3">
    <source>
        <dbReference type="ARBA" id="ARBA00022597"/>
    </source>
</evidence>
<dbReference type="Pfam" id="PF13407">
    <property type="entry name" value="Peripla_BP_4"/>
    <property type="match status" value="1"/>
</dbReference>
<dbReference type="AlphaFoldDB" id="A0A949WWS0"/>
<dbReference type="NCBIfam" id="TIGR02634">
    <property type="entry name" value="xylF"/>
    <property type="match status" value="1"/>
</dbReference>
<dbReference type="GO" id="GO:0015753">
    <property type="term" value="P:D-xylose transmembrane transport"/>
    <property type="evidence" value="ECO:0007669"/>
    <property type="project" value="InterPro"/>
</dbReference>
<comment type="function">
    <text evidence="6">Involved in the high-affinity D-xylose membrane transport system. Binds with high affinity to xylose.</text>
</comment>